<dbReference type="InterPro" id="IPR020053">
    <property type="entry name" value="Ribosome-bd_factorA_CS"/>
</dbReference>
<dbReference type="PANTHER" id="PTHR33515:SF1">
    <property type="entry name" value="RIBOSOME-BINDING FACTOR A, CHLOROPLASTIC-RELATED"/>
    <property type="match status" value="1"/>
</dbReference>
<comment type="subunit">
    <text evidence="2">Monomer. Binds 30S ribosomal subunits, but not 50S ribosomal subunits or 70S ribosomes.</text>
</comment>
<gene>
    <name evidence="2" type="primary">rbfA</name>
    <name evidence="3" type="ORF">BED41_06330</name>
</gene>
<dbReference type="InterPro" id="IPR023799">
    <property type="entry name" value="RbfA_dom_sf"/>
</dbReference>
<dbReference type="GO" id="GO:0005829">
    <property type="term" value="C:cytosol"/>
    <property type="evidence" value="ECO:0007669"/>
    <property type="project" value="TreeGrafter"/>
</dbReference>
<reference evidence="3" key="1">
    <citation type="submission" date="2016-08" db="EMBL/GenBank/DDBJ databases">
        <title>Complete genome of Cloacibacillus porcorum.</title>
        <authorList>
            <person name="Looft T."/>
            <person name="Bayles D.O."/>
            <person name="Alt D.P."/>
        </authorList>
    </citation>
    <scope>NUCLEOTIDE SEQUENCE [LARGE SCALE GENOMIC DNA]</scope>
    <source>
        <strain evidence="3">CL-84</strain>
    </source>
</reference>
<dbReference type="OrthoDB" id="307788at2"/>
<evidence type="ECO:0000256" key="2">
    <source>
        <dbReference type="HAMAP-Rule" id="MF_00003"/>
    </source>
</evidence>
<dbReference type="SUPFAM" id="SSF89919">
    <property type="entry name" value="Ribosome-binding factor A, RbfA"/>
    <property type="match status" value="1"/>
</dbReference>
<comment type="subcellular location">
    <subcellularLocation>
        <location evidence="2">Cytoplasm</location>
    </subcellularLocation>
</comment>
<comment type="similarity">
    <text evidence="2">Belongs to the RbfA family.</text>
</comment>
<keyword evidence="1 2" id="KW-0690">Ribosome biogenesis</keyword>
<keyword evidence="2" id="KW-0963">Cytoplasm</keyword>
<dbReference type="GeneID" id="83057467"/>
<evidence type="ECO:0000313" key="3">
    <source>
        <dbReference type="EMBL" id="ANZ44740.1"/>
    </source>
</evidence>
<dbReference type="STRING" id="1197717.BED41_06330"/>
<dbReference type="Proteomes" id="UP000093044">
    <property type="component" value="Chromosome"/>
</dbReference>
<dbReference type="KEGG" id="cpor:BED41_06330"/>
<dbReference type="AlphaFoldDB" id="A0A1B2I434"/>
<dbReference type="HAMAP" id="MF_00003">
    <property type="entry name" value="RbfA"/>
    <property type="match status" value="1"/>
</dbReference>
<dbReference type="EMBL" id="CP016757">
    <property type="protein sequence ID" value="ANZ44740.1"/>
    <property type="molecule type" value="Genomic_DNA"/>
</dbReference>
<sequence>MATYRIDRINKEFLRLISEMLQTRIKRAEAAEAVLTKVSVSRDLSYAKVFYTLIKEENREKVQAVLDSAAGPLRSMLGKEMHLRTIPELHFCYDDSENKARAMDELLDKVAELDAQKRAERDAQQ</sequence>
<comment type="function">
    <text evidence="2">One of several proteins that assist in the late maturation steps of the functional core of the 30S ribosomal subunit. Associates with free 30S ribosomal subunits (but not with 30S subunits that are part of 70S ribosomes or polysomes). Required for efficient processing of 16S rRNA. May interact with the 5'-terminal helix region of 16S rRNA.</text>
</comment>
<dbReference type="PANTHER" id="PTHR33515">
    <property type="entry name" value="RIBOSOME-BINDING FACTOR A, CHLOROPLASTIC-RELATED"/>
    <property type="match status" value="1"/>
</dbReference>
<evidence type="ECO:0000256" key="1">
    <source>
        <dbReference type="ARBA" id="ARBA00022517"/>
    </source>
</evidence>
<dbReference type="InterPro" id="IPR000238">
    <property type="entry name" value="RbfA"/>
</dbReference>
<protein>
    <recommendedName>
        <fullName evidence="2">Ribosome-binding factor A</fullName>
    </recommendedName>
</protein>
<dbReference type="Gene3D" id="3.30.300.20">
    <property type="match status" value="1"/>
</dbReference>
<keyword evidence="4" id="KW-1185">Reference proteome</keyword>
<dbReference type="PROSITE" id="PS01319">
    <property type="entry name" value="RBFA"/>
    <property type="match status" value="1"/>
</dbReference>
<name>A0A1B2I434_9BACT</name>
<dbReference type="Pfam" id="PF02033">
    <property type="entry name" value="RBFA"/>
    <property type="match status" value="1"/>
</dbReference>
<proteinExistence type="inferred from homology"/>
<dbReference type="InterPro" id="IPR015946">
    <property type="entry name" value="KH_dom-like_a/b"/>
</dbReference>
<organism evidence="3 4">
    <name type="scientific">Cloacibacillus porcorum</name>
    <dbReference type="NCBI Taxonomy" id="1197717"/>
    <lineage>
        <taxon>Bacteria</taxon>
        <taxon>Thermotogati</taxon>
        <taxon>Synergistota</taxon>
        <taxon>Synergistia</taxon>
        <taxon>Synergistales</taxon>
        <taxon>Synergistaceae</taxon>
        <taxon>Cloacibacillus</taxon>
    </lineage>
</organism>
<accession>A0A1B2I434</accession>
<dbReference type="GO" id="GO:0030490">
    <property type="term" value="P:maturation of SSU-rRNA"/>
    <property type="evidence" value="ECO:0007669"/>
    <property type="project" value="UniProtKB-UniRule"/>
</dbReference>
<evidence type="ECO:0000313" key="4">
    <source>
        <dbReference type="Proteomes" id="UP000093044"/>
    </source>
</evidence>
<dbReference type="RefSeq" id="WP_066744167.1">
    <property type="nucleotide sequence ID" value="NZ_CALCLR010000026.1"/>
</dbReference>
<dbReference type="GO" id="GO:0043024">
    <property type="term" value="F:ribosomal small subunit binding"/>
    <property type="evidence" value="ECO:0007669"/>
    <property type="project" value="TreeGrafter"/>
</dbReference>
<dbReference type="NCBIfam" id="TIGR00082">
    <property type="entry name" value="rbfA"/>
    <property type="match status" value="1"/>
</dbReference>